<dbReference type="EMBL" id="VTOU01000002">
    <property type="protein sequence ID" value="TZG27695.1"/>
    <property type="molecule type" value="Genomic_DNA"/>
</dbReference>
<dbReference type="InterPro" id="IPR002878">
    <property type="entry name" value="ChsH2_C"/>
</dbReference>
<reference evidence="3 4" key="1">
    <citation type="submission" date="2019-08" db="EMBL/GenBank/DDBJ databases">
        <authorList>
            <person name="Wang G."/>
            <person name="Xu Z."/>
        </authorList>
    </citation>
    <scope>NUCLEOTIDE SEQUENCE [LARGE SCALE GENOMIC DNA]</scope>
    <source>
        <strain evidence="3 4">ZX</strain>
    </source>
</reference>
<sequence>MSEPYLRPLPAKSPGTEPFWEAAAEHRLVIPKCNNCGDWNWIPYPGCRTCLSEDQVWTPASGYGTLMTWSIVSRGPPGFPSPYVTALVELDERPRSIVMLGNIVDTPHEDLKVGMRMQVVFEDIADEDISIWRFKAA</sequence>
<protein>
    <recommendedName>
        <fullName evidence="5">Zn-ribbon domain-containing OB-fold protein</fullName>
    </recommendedName>
</protein>
<dbReference type="Pfam" id="PF01796">
    <property type="entry name" value="OB_ChsH2_C"/>
    <property type="match status" value="1"/>
</dbReference>
<feature type="domain" description="ChsH2 C-terminal OB-fold" evidence="1">
    <location>
        <begin position="57"/>
        <end position="122"/>
    </location>
</feature>
<dbReference type="PANTHER" id="PTHR34075">
    <property type="entry name" value="BLR3430 PROTEIN"/>
    <property type="match status" value="1"/>
</dbReference>
<dbReference type="InterPro" id="IPR022002">
    <property type="entry name" value="ChsH2_Znr"/>
</dbReference>
<comment type="caution">
    <text evidence="3">The sequence shown here is derived from an EMBL/GenBank/DDBJ whole genome shotgun (WGS) entry which is preliminary data.</text>
</comment>
<gene>
    <name evidence="3" type="ORF">FYJ91_08985</name>
</gene>
<dbReference type="Proteomes" id="UP000322077">
    <property type="component" value="Unassembled WGS sequence"/>
</dbReference>
<dbReference type="PANTHER" id="PTHR34075:SF5">
    <property type="entry name" value="BLR3430 PROTEIN"/>
    <property type="match status" value="1"/>
</dbReference>
<organism evidence="3 4">
    <name type="scientific">Sphingomonas montanisoli</name>
    <dbReference type="NCBI Taxonomy" id="2606412"/>
    <lineage>
        <taxon>Bacteria</taxon>
        <taxon>Pseudomonadati</taxon>
        <taxon>Pseudomonadota</taxon>
        <taxon>Alphaproteobacteria</taxon>
        <taxon>Sphingomonadales</taxon>
        <taxon>Sphingomonadaceae</taxon>
        <taxon>Sphingomonas</taxon>
    </lineage>
</organism>
<accession>A0A5D9CC81</accession>
<evidence type="ECO:0000313" key="4">
    <source>
        <dbReference type="Proteomes" id="UP000322077"/>
    </source>
</evidence>
<dbReference type="SUPFAM" id="SSF50249">
    <property type="entry name" value="Nucleic acid-binding proteins"/>
    <property type="match status" value="1"/>
</dbReference>
<keyword evidence="4" id="KW-1185">Reference proteome</keyword>
<dbReference type="Pfam" id="PF12172">
    <property type="entry name" value="zf-ChsH2"/>
    <property type="match status" value="1"/>
</dbReference>
<dbReference type="InterPro" id="IPR052513">
    <property type="entry name" value="Thioester_dehydratase-like"/>
</dbReference>
<evidence type="ECO:0000259" key="1">
    <source>
        <dbReference type="Pfam" id="PF01796"/>
    </source>
</evidence>
<name>A0A5D9CC81_9SPHN</name>
<dbReference type="InterPro" id="IPR012340">
    <property type="entry name" value="NA-bd_OB-fold"/>
</dbReference>
<feature type="domain" description="ChsH2 rubredoxin-like zinc ribbon" evidence="2">
    <location>
        <begin position="20"/>
        <end position="54"/>
    </location>
</feature>
<dbReference type="Gene3D" id="6.10.30.10">
    <property type="match status" value="1"/>
</dbReference>
<evidence type="ECO:0008006" key="5">
    <source>
        <dbReference type="Google" id="ProtNLM"/>
    </source>
</evidence>
<proteinExistence type="predicted"/>
<evidence type="ECO:0000259" key="2">
    <source>
        <dbReference type="Pfam" id="PF12172"/>
    </source>
</evidence>
<dbReference type="AlphaFoldDB" id="A0A5D9CC81"/>
<evidence type="ECO:0000313" key="3">
    <source>
        <dbReference type="EMBL" id="TZG27695.1"/>
    </source>
</evidence>
<dbReference type="RefSeq" id="WP_149521908.1">
    <property type="nucleotide sequence ID" value="NZ_VTOU01000002.1"/>
</dbReference>